<dbReference type="EMBL" id="CP031021">
    <property type="protein sequence ID" value="AZA17707.1"/>
    <property type="molecule type" value="Genomic_DNA"/>
</dbReference>
<dbReference type="EMBL" id="CP029252">
    <property type="protein sequence ID" value="AZA23059.1"/>
    <property type="molecule type" value="Genomic_DNA"/>
</dbReference>
<evidence type="ECO:0008006" key="3">
    <source>
        <dbReference type="Google" id="ProtNLM"/>
    </source>
</evidence>
<name>A0A3G6JIA1_STRTR</name>
<accession>A0A3G6JIA1</accession>
<protein>
    <recommendedName>
        <fullName evidence="3">Flavin reductase like domain-containing protein</fullName>
    </recommendedName>
</protein>
<reference evidence="1" key="1">
    <citation type="submission" date="2018-07" db="EMBL/GenBank/DDBJ databases">
        <authorList>
            <person name="Somerville V."/>
        </authorList>
    </citation>
    <scope>NUCLEOTIDE SEQUENCE</scope>
    <source>
        <strain evidence="2">NWC_1_1</strain>
        <strain evidence="1">NWC_2_1</strain>
    </source>
</reference>
<proteinExistence type="predicted"/>
<evidence type="ECO:0000313" key="1">
    <source>
        <dbReference type="EMBL" id="AZA17707.1"/>
    </source>
</evidence>
<sequence>MDACPVVLDCKVDRIIEEDGTCHIFAKILDRLADSDLLDGRGPFKNDRFAPTYFMGDGHKRVYRYLDNRVEPMGSFIKKARKKDDKSSITT</sequence>
<dbReference type="SUPFAM" id="SSF50475">
    <property type="entry name" value="FMN-binding split barrel"/>
    <property type="match status" value="1"/>
</dbReference>
<gene>
    <name evidence="2" type="ORF">DF198_02495</name>
    <name evidence="1" type="ORF">DQL92_02485</name>
</gene>
<organism evidence="1">
    <name type="scientific">Streptococcus thermophilus</name>
    <dbReference type="NCBI Taxonomy" id="1308"/>
    <lineage>
        <taxon>Bacteria</taxon>
        <taxon>Bacillati</taxon>
        <taxon>Bacillota</taxon>
        <taxon>Bacilli</taxon>
        <taxon>Lactobacillales</taxon>
        <taxon>Streptococcaceae</taxon>
        <taxon>Streptococcus</taxon>
    </lineage>
</organism>
<dbReference type="AlphaFoldDB" id="A0A3G6JIA1"/>
<evidence type="ECO:0000313" key="2">
    <source>
        <dbReference type="EMBL" id="AZA23059.1"/>
    </source>
</evidence>